<dbReference type="Gene3D" id="3.90.180.10">
    <property type="entry name" value="Medium-chain alcohol dehydrogenases, catalytic domain"/>
    <property type="match status" value="1"/>
</dbReference>
<proteinExistence type="predicted"/>
<protein>
    <recommendedName>
        <fullName evidence="3">Aryl-alcohol dehydrogenase</fullName>
    </recommendedName>
</protein>
<organism evidence="1 2">
    <name type="scientific">Lentilactobacillus parabuchneri DSM 5707 = NBRC 107865</name>
    <dbReference type="NCBI Taxonomy" id="1423784"/>
    <lineage>
        <taxon>Bacteria</taxon>
        <taxon>Bacillati</taxon>
        <taxon>Bacillota</taxon>
        <taxon>Bacilli</taxon>
        <taxon>Lactobacillales</taxon>
        <taxon>Lactobacillaceae</taxon>
        <taxon>Lentilactobacillus</taxon>
    </lineage>
</organism>
<evidence type="ECO:0008006" key="3">
    <source>
        <dbReference type="Google" id="ProtNLM"/>
    </source>
</evidence>
<name>A0A0R1YZY5_9LACO</name>
<evidence type="ECO:0000313" key="1">
    <source>
        <dbReference type="EMBL" id="KRM44857.1"/>
    </source>
</evidence>
<dbReference type="EMBL" id="AZGK01000022">
    <property type="protein sequence ID" value="KRM44857.1"/>
    <property type="molecule type" value="Genomic_DNA"/>
</dbReference>
<dbReference type="Proteomes" id="UP000051957">
    <property type="component" value="Unassembled WGS sequence"/>
</dbReference>
<dbReference type="PATRIC" id="fig|1423784.4.peg.1315"/>
<evidence type="ECO:0000313" key="2">
    <source>
        <dbReference type="Proteomes" id="UP000051957"/>
    </source>
</evidence>
<dbReference type="AlphaFoldDB" id="A0A0R1YZY5"/>
<gene>
    <name evidence="1" type="ORF">FC51_GL001299</name>
</gene>
<sequence>MGDAIPQIGIQTLIDFWQEGEFPFDKLEKFYTFDQVNEANKASNDGSVIKPVMVIDQDYVPGQ</sequence>
<accession>A0A0R1YZY5</accession>
<reference evidence="1 2" key="1">
    <citation type="journal article" date="2015" name="Genome Announc.">
        <title>Expanding the biotechnology potential of lactobacilli through comparative genomics of 213 strains and associated genera.</title>
        <authorList>
            <person name="Sun Z."/>
            <person name="Harris H.M."/>
            <person name="McCann A."/>
            <person name="Guo C."/>
            <person name="Argimon S."/>
            <person name="Zhang W."/>
            <person name="Yang X."/>
            <person name="Jeffery I.B."/>
            <person name="Cooney J.C."/>
            <person name="Kagawa T.F."/>
            <person name="Liu W."/>
            <person name="Song Y."/>
            <person name="Salvetti E."/>
            <person name="Wrobel A."/>
            <person name="Rasinkangas P."/>
            <person name="Parkhill J."/>
            <person name="Rea M.C."/>
            <person name="O'Sullivan O."/>
            <person name="Ritari J."/>
            <person name="Douillard F.P."/>
            <person name="Paul Ross R."/>
            <person name="Yang R."/>
            <person name="Briner A.E."/>
            <person name="Felis G.E."/>
            <person name="de Vos W.M."/>
            <person name="Barrangou R."/>
            <person name="Klaenhammer T.R."/>
            <person name="Caufield P.W."/>
            <person name="Cui Y."/>
            <person name="Zhang H."/>
            <person name="O'Toole P.W."/>
        </authorList>
    </citation>
    <scope>NUCLEOTIDE SEQUENCE [LARGE SCALE GENOMIC DNA]</scope>
    <source>
        <strain evidence="1 2">DSM 5707</strain>
    </source>
</reference>
<comment type="caution">
    <text evidence="1">The sequence shown here is derived from an EMBL/GenBank/DDBJ whole genome shotgun (WGS) entry which is preliminary data.</text>
</comment>